<reference evidence="7" key="4">
    <citation type="journal article" date="2018" name="Nat. Plants">
        <title>Whole-genome landscape of Medicago truncatula symbiotic genes.</title>
        <authorList>
            <person name="Pecrix Y."/>
            <person name="Staton S.E."/>
            <person name="Sallet E."/>
            <person name="Lelandais-Briere C."/>
            <person name="Moreau S."/>
            <person name="Carrere S."/>
            <person name="Blein T."/>
            <person name="Jardinaud M.F."/>
            <person name="Latrasse D."/>
            <person name="Zouine M."/>
            <person name="Zahm M."/>
            <person name="Kreplak J."/>
            <person name="Mayjonade B."/>
            <person name="Satge C."/>
            <person name="Perez M."/>
            <person name="Cauet S."/>
            <person name="Marande W."/>
            <person name="Chantry-Darmon C."/>
            <person name="Lopez-Roques C."/>
            <person name="Bouchez O."/>
            <person name="Berard A."/>
            <person name="Debelle F."/>
            <person name="Munos S."/>
            <person name="Bendahmane A."/>
            <person name="Berges H."/>
            <person name="Niebel A."/>
            <person name="Buitink J."/>
            <person name="Frugier F."/>
            <person name="Benhamed M."/>
            <person name="Crespi M."/>
            <person name="Gouzy J."/>
            <person name="Gamas P."/>
        </authorList>
    </citation>
    <scope>NUCLEOTIDE SEQUENCE [LARGE SCALE GENOMIC DNA]</scope>
    <source>
        <strain evidence="7">cv. Jemalong A17</strain>
    </source>
</reference>
<dbReference type="Gramene" id="rna29474">
    <property type="protein sequence ID" value="RHN54435.1"/>
    <property type="gene ID" value="gene29474"/>
</dbReference>
<reference evidence="4" key="5">
    <citation type="journal article" date="2018" name="Nat. Plants">
        <title>Whole-genome landscape of Medicago truncatula symbiotic genes.</title>
        <authorList>
            <person name="Pecrix Y."/>
            <person name="Gamas P."/>
            <person name="Carrere S."/>
        </authorList>
    </citation>
    <scope>NUCLEOTIDE SEQUENCE</scope>
    <source>
        <tissue evidence="4">Leaves</tissue>
    </source>
</reference>
<dbReference type="PROSITE" id="PS00028">
    <property type="entry name" value="ZINC_FINGER_C2H2_1"/>
    <property type="match status" value="1"/>
</dbReference>
<dbReference type="PaxDb" id="3880-AES95287"/>
<evidence type="ECO:0000256" key="1">
    <source>
        <dbReference type="SAM" id="MobiDB-lite"/>
    </source>
</evidence>
<feature type="region of interest" description="Disordered" evidence="1">
    <location>
        <begin position="88"/>
        <end position="119"/>
    </location>
</feature>
<dbReference type="EMBL" id="PSQE01000005">
    <property type="protein sequence ID" value="RHN54435.1"/>
    <property type="molecule type" value="Genomic_DNA"/>
</dbReference>
<feature type="domain" description="C2H2-type" evidence="2">
    <location>
        <begin position="61"/>
        <end position="81"/>
    </location>
</feature>
<keyword evidence="6" id="KW-1185">Reference proteome</keyword>
<evidence type="ECO:0000259" key="2">
    <source>
        <dbReference type="PROSITE" id="PS00028"/>
    </source>
</evidence>
<name>G7K020_MEDTR</name>
<reference evidence="3 6" key="1">
    <citation type="journal article" date="2011" name="Nature">
        <title>The Medicago genome provides insight into the evolution of rhizobial symbioses.</title>
        <authorList>
            <person name="Young N.D."/>
            <person name="Debelle F."/>
            <person name="Oldroyd G.E."/>
            <person name="Geurts R."/>
            <person name="Cannon S.B."/>
            <person name="Udvardi M.K."/>
            <person name="Benedito V.A."/>
            <person name="Mayer K.F."/>
            <person name="Gouzy J."/>
            <person name="Schoof H."/>
            <person name="Van de Peer Y."/>
            <person name="Proost S."/>
            <person name="Cook D.R."/>
            <person name="Meyers B.C."/>
            <person name="Spannagl M."/>
            <person name="Cheung F."/>
            <person name="De Mita S."/>
            <person name="Krishnakumar V."/>
            <person name="Gundlach H."/>
            <person name="Zhou S."/>
            <person name="Mudge J."/>
            <person name="Bharti A.K."/>
            <person name="Murray J.D."/>
            <person name="Naoumkina M.A."/>
            <person name="Rosen B."/>
            <person name="Silverstein K.A."/>
            <person name="Tang H."/>
            <person name="Rombauts S."/>
            <person name="Zhao P.X."/>
            <person name="Zhou P."/>
            <person name="Barbe V."/>
            <person name="Bardou P."/>
            <person name="Bechner M."/>
            <person name="Bellec A."/>
            <person name="Berger A."/>
            <person name="Berges H."/>
            <person name="Bidwell S."/>
            <person name="Bisseling T."/>
            <person name="Choisne N."/>
            <person name="Couloux A."/>
            <person name="Denny R."/>
            <person name="Deshpande S."/>
            <person name="Dai X."/>
            <person name="Doyle J.J."/>
            <person name="Dudez A.M."/>
            <person name="Farmer A.D."/>
            <person name="Fouteau S."/>
            <person name="Franken C."/>
            <person name="Gibelin C."/>
            <person name="Gish J."/>
            <person name="Goldstein S."/>
            <person name="Gonzalez A.J."/>
            <person name="Green P.J."/>
            <person name="Hallab A."/>
            <person name="Hartog M."/>
            <person name="Hua A."/>
            <person name="Humphray S.J."/>
            <person name="Jeong D.H."/>
            <person name="Jing Y."/>
            <person name="Jocker A."/>
            <person name="Kenton S.M."/>
            <person name="Kim D.J."/>
            <person name="Klee K."/>
            <person name="Lai H."/>
            <person name="Lang C."/>
            <person name="Lin S."/>
            <person name="Macmil S.L."/>
            <person name="Magdelenat G."/>
            <person name="Matthews L."/>
            <person name="McCorrison J."/>
            <person name="Monaghan E.L."/>
            <person name="Mun J.H."/>
            <person name="Najar F.Z."/>
            <person name="Nicholson C."/>
            <person name="Noirot C."/>
            <person name="O'Bleness M."/>
            <person name="Paule C.R."/>
            <person name="Poulain J."/>
            <person name="Prion F."/>
            <person name="Qin B."/>
            <person name="Qu C."/>
            <person name="Retzel E.F."/>
            <person name="Riddle C."/>
            <person name="Sallet E."/>
            <person name="Samain S."/>
            <person name="Samson N."/>
            <person name="Sanders I."/>
            <person name="Saurat O."/>
            <person name="Scarpelli C."/>
            <person name="Schiex T."/>
            <person name="Segurens B."/>
            <person name="Severin A.J."/>
            <person name="Sherrier D.J."/>
            <person name="Shi R."/>
            <person name="Sims S."/>
            <person name="Singer S.R."/>
            <person name="Sinharoy S."/>
            <person name="Sterck L."/>
            <person name="Viollet A."/>
            <person name="Wang B.B."/>
            <person name="Wang K."/>
            <person name="Wang M."/>
            <person name="Wang X."/>
            <person name="Warfsmann J."/>
            <person name="Weissenbach J."/>
            <person name="White D.D."/>
            <person name="White J.D."/>
            <person name="Wiley G.B."/>
            <person name="Wincker P."/>
            <person name="Xing Y."/>
            <person name="Yang L."/>
            <person name="Yao Z."/>
            <person name="Ying F."/>
            <person name="Zhai J."/>
            <person name="Zhou L."/>
            <person name="Zuber A."/>
            <person name="Denarie J."/>
            <person name="Dixon R.A."/>
            <person name="May G.D."/>
            <person name="Schwartz D.C."/>
            <person name="Rogers J."/>
            <person name="Quetier F."/>
            <person name="Town C.D."/>
            <person name="Roe B.A."/>
        </authorList>
    </citation>
    <scope>NUCLEOTIDE SEQUENCE [LARGE SCALE GENOMIC DNA]</scope>
    <source>
        <strain evidence="3">A17</strain>
        <strain evidence="5 6">cv. Jemalong A17</strain>
    </source>
</reference>
<evidence type="ECO:0000313" key="7">
    <source>
        <dbReference type="Proteomes" id="UP000265566"/>
    </source>
</evidence>
<reference evidence="3 6" key="2">
    <citation type="journal article" date="2014" name="BMC Genomics">
        <title>An improved genome release (version Mt4.0) for the model legume Medicago truncatula.</title>
        <authorList>
            <person name="Tang H."/>
            <person name="Krishnakumar V."/>
            <person name="Bidwell S."/>
            <person name="Rosen B."/>
            <person name="Chan A."/>
            <person name="Zhou S."/>
            <person name="Gentzbittel L."/>
            <person name="Childs K.L."/>
            <person name="Yandell M."/>
            <person name="Gundlach H."/>
            <person name="Mayer K.F."/>
            <person name="Schwartz D.C."/>
            <person name="Town C.D."/>
        </authorList>
    </citation>
    <scope>GENOME REANNOTATION</scope>
    <source>
        <strain evidence="5 6">cv. Jemalong A17</strain>
    </source>
</reference>
<feature type="region of interest" description="Disordered" evidence="1">
    <location>
        <begin position="1"/>
        <end position="59"/>
    </location>
</feature>
<sequence>MQNPNPSKNSAPTTNKSPQDPPSDDESPKETNPTTLQLAADGEAGSDGQSKKSNIREVKHCHRCKHVFPTWAALMNHYREHYICCHPNGSPAPPGFSPLPSTLTPIPPKPDQHEGKTKT</sequence>
<gene>
    <name evidence="3" type="ordered locus">MTR_5g023870</name>
    <name evidence="4" type="ORF">MtrunA17_Chr5g0406781</name>
</gene>
<reference evidence="5" key="3">
    <citation type="submission" date="2015-04" db="UniProtKB">
        <authorList>
            <consortium name="EnsemblPlants"/>
        </authorList>
    </citation>
    <scope>IDENTIFICATION</scope>
    <source>
        <strain evidence="5">cv. Jemalong A17</strain>
    </source>
</reference>
<evidence type="ECO:0000313" key="6">
    <source>
        <dbReference type="Proteomes" id="UP000002051"/>
    </source>
</evidence>
<dbReference type="HOGENOM" id="CLU_132881_0_0_1"/>
<feature type="compositionally biased region" description="Basic and acidic residues" evidence="1">
    <location>
        <begin position="110"/>
        <end position="119"/>
    </location>
</feature>
<dbReference type="AlphaFoldDB" id="G7K020"/>
<evidence type="ECO:0000313" key="3">
    <source>
        <dbReference type="EMBL" id="AES95287.1"/>
    </source>
</evidence>
<organism evidence="3 6">
    <name type="scientific">Medicago truncatula</name>
    <name type="common">Barrel medic</name>
    <name type="synonym">Medicago tribuloides</name>
    <dbReference type="NCBI Taxonomy" id="3880"/>
    <lineage>
        <taxon>Eukaryota</taxon>
        <taxon>Viridiplantae</taxon>
        <taxon>Streptophyta</taxon>
        <taxon>Embryophyta</taxon>
        <taxon>Tracheophyta</taxon>
        <taxon>Spermatophyta</taxon>
        <taxon>Magnoliopsida</taxon>
        <taxon>eudicotyledons</taxon>
        <taxon>Gunneridae</taxon>
        <taxon>Pentapetalae</taxon>
        <taxon>rosids</taxon>
        <taxon>fabids</taxon>
        <taxon>Fabales</taxon>
        <taxon>Fabaceae</taxon>
        <taxon>Papilionoideae</taxon>
        <taxon>50 kb inversion clade</taxon>
        <taxon>NPAAA clade</taxon>
        <taxon>Hologalegina</taxon>
        <taxon>IRL clade</taxon>
        <taxon>Trifolieae</taxon>
        <taxon>Medicago</taxon>
    </lineage>
</organism>
<dbReference type="Proteomes" id="UP000002051">
    <property type="component" value="Chromosome 5"/>
</dbReference>
<dbReference type="EnsemblPlants" id="AES95287">
    <property type="protein sequence ID" value="AES95287"/>
    <property type="gene ID" value="MTR_5g023870"/>
</dbReference>
<dbReference type="Proteomes" id="UP000265566">
    <property type="component" value="Chromosome 5"/>
</dbReference>
<accession>G7K020</accession>
<dbReference type="InterPro" id="IPR013087">
    <property type="entry name" value="Znf_C2H2_type"/>
</dbReference>
<evidence type="ECO:0000313" key="4">
    <source>
        <dbReference type="EMBL" id="RHN54435.1"/>
    </source>
</evidence>
<dbReference type="EMBL" id="CM001221">
    <property type="protein sequence ID" value="AES95287.1"/>
    <property type="molecule type" value="Genomic_DNA"/>
</dbReference>
<protein>
    <submittedName>
        <fullName evidence="4">Putative transcription factor C2H2 family</fullName>
    </submittedName>
</protein>
<evidence type="ECO:0000313" key="5">
    <source>
        <dbReference type="EnsemblPlants" id="AES95287"/>
    </source>
</evidence>
<proteinExistence type="predicted"/>
<feature type="compositionally biased region" description="Polar residues" evidence="1">
    <location>
        <begin position="1"/>
        <end position="16"/>
    </location>
</feature>